<dbReference type="GO" id="GO:0005739">
    <property type="term" value="C:mitochondrion"/>
    <property type="evidence" value="ECO:0007669"/>
    <property type="project" value="UniProtKB-SubCell"/>
</dbReference>
<name>A0A2N9H244_FAGSY</name>
<dbReference type="GO" id="GO:0051259">
    <property type="term" value="P:protein complex oligomerization"/>
    <property type="evidence" value="ECO:0007669"/>
    <property type="project" value="InterPro"/>
</dbReference>
<dbReference type="NCBIfam" id="TIGR00714">
    <property type="entry name" value="hscB"/>
    <property type="match status" value="1"/>
</dbReference>
<dbReference type="PANTHER" id="PTHR14021:SF15">
    <property type="entry name" value="IRON-SULFUR CLUSTER CO-CHAPERONE PROTEIN HSCB"/>
    <property type="match status" value="1"/>
</dbReference>
<proteinExistence type="inferred from homology"/>
<sequence length="168" mass="19737">MLDLWSRGQSGIVSRLERKFDIGVENLEGKYKEWQKKLHPDLVHSKSEEERGYAAEQSGRVIDAYRTLSKPLLRAIYILRLEGVDVDEEETLSDPELLSEILEIREAVEEAADSQELNQIQSQMREKLSHWSNSFANAYRCRNFEEAQNSIRRMTYYERVNEEIVKKL</sequence>
<dbReference type="GO" id="GO:0051087">
    <property type="term" value="F:protein-folding chaperone binding"/>
    <property type="evidence" value="ECO:0007669"/>
    <property type="project" value="InterPro"/>
</dbReference>
<dbReference type="FunFam" id="1.20.1280.20:FF:000002">
    <property type="entry name" value="HscB mitochondrial iron-sulfur cluster co-chaperone"/>
    <property type="match status" value="1"/>
</dbReference>
<evidence type="ECO:0000256" key="2">
    <source>
        <dbReference type="ARBA" id="ARBA00004496"/>
    </source>
</evidence>
<organism evidence="8">
    <name type="scientific">Fagus sylvatica</name>
    <name type="common">Beechnut</name>
    <dbReference type="NCBI Taxonomy" id="28930"/>
    <lineage>
        <taxon>Eukaryota</taxon>
        <taxon>Viridiplantae</taxon>
        <taxon>Streptophyta</taxon>
        <taxon>Embryophyta</taxon>
        <taxon>Tracheophyta</taxon>
        <taxon>Spermatophyta</taxon>
        <taxon>Magnoliopsida</taxon>
        <taxon>eudicotyledons</taxon>
        <taxon>Gunneridae</taxon>
        <taxon>Pentapetalae</taxon>
        <taxon>rosids</taxon>
        <taxon>fabids</taxon>
        <taxon>Fagales</taxon>
        <taxon>Fagaceae</taxon>
        <taxon>Fagus</taxon>
    </lineage>
</organism>
<dbReference type="Gene3D" id="1.20.1280.20">
    <property type="entry name" value="HscB, C-terminal domain"/>
    <property type="match status" value="1"/>
</dbReference>
<keyword evidence="6" id="KW-0143">Chaperone</keyword>
<evidence type="ECO:0000256" key="4">
    <source>
        <dbReference type="ARBA" id="ARBA00022490"/>
    </source>
</evidence>
<keyword evidence="4" id="KW-0963">Cytoplasm</keyword>
<feature type="domain" description="Co-chaperone HscB C-terminal oligomerisation" evidence="7">
    <location>
        <begin position="94"/>
        <end position="164"/>
    </location>
</feature>
<dbReference type="GO" id="GO:0044571">
    <property type="term" value="P:[2Fe-2S] cluster assembly"/>
    <property type="evidence" value="ECO:0007669"/>
    <property type="project" value="InterPro"/>
</dbReference>
<dbReference type="InterPro" id="IPR036386">
    <property type="entry name" value="HscB_C_sf"/>
</dbReference>
<dbReference type="Gene3D" id="1.10.287.110">
    <property type="entry name" value="DnaJ domain"/>
    <property type="match status" value="1"/>
</dbReference>
<gene>
    <name evidence="8" type="ORF">FSB_LOCUS33770</name>
</gene>
<keyword evidence="5" id="KW-0496">Mitochondrion</keyword>
<evidence type="ECO:0000259" key="7">
    <source>
        <dbReference type="Pfam" id="PF07743"/>
    </source>
</evidence>
<dbReference type="PANTHER" id="PTHR14021">
    <property type="entry name" value="IRON-SULFUR CLUSTER CO-CHAPERONE PROTEIN HSCB"/>
    <property type="match status" value="1"/>
</dbReference>
<dbReference type="AlphaFoldDB" id="A0A2N9H244"/>
<dbReference type="InterPro" id="IPR036869">
    <property type="entry name" value="J_dom_sf"/>
</dbReference>
<comment type="subcellular location">
    <subcellularLocation>
        <location evidence="2">Cytoplasm</location>
    </subcellularLocation>
    <subcellularLocation>
        <location evidence="1">Mitochondrion</location>
    </subcellularLocation>
</comment>
<dbReference type="EMBL" id="OIVN01002714">
    <property type="protein sequence ID" value="SPD05888.1"/>
    <property type="molecule type" value="Genomic_DNA"/>
</dbReference>
<evidence type="ECO:0000256" key="5">
    <source>
        <dbReference type="ARBA" id="ARBA00023128"/>
    </source>
</evidence>
<protein>
    <recommendedName>
        <fullName evidence="7">Co-chaperone HscB C-terminal oligomerisation domain-containing protein</fullName>
    </recommendedName>
</protein>
<reference evidence="8" key="1">
    <citation type="submission" date="2018-02" db="EMBL/GenBank/DDBJ databases">
        <authorList>
            <person name="Cohen D.B."/>
            <person name="Kent A.D."/>
        </authorList>
    </citation>
    <scope>NUCLEOTIDE SEQUENCE</scope>
</reference>
<evidence type="ECO:0000256" key="1">
    <source>
        <dbReference type="ARBA" id="ARBA00004173"/>
    </source>
</evidence>
<dbReference type="SUPFAM" id="SSF46565">
    <property type="entry name" value="Chaperone J-domain"/>
    <property type="match status" value="1"/>
</dbReference>
<dbReference type="GO" id="GO:0001671">
    <property type="term" value="F:ATPase activator activity"/>
    <property type="evidence" value="ECO:0007669"/>
    <property type="project" value="InterPro"/>
</dbReference>
<evidence type="ECO:0000256" key="6">
    <source>
        <dbReference type="ARBA" id="ARBA00023186"/>
    </source>
</evidence>
<dbReference type="Pfam" id="PF07743">
    <property type="entry name" value="HSCB_C"/>
    <property type="match status" value="1"/>
</dbReference>
<comment type="similarity">
    <text evidence="3">Belongs to the HscB family.</text>
</comment>
<dbReference type="InterPro" id="IPR004640">
    <property type="entry name" value="HscB"/>
</dbReference>
<accession>A0A2N9H244</accession>
<dbReference type="InterPro" id="IPR009073">
    <property type="entry name" value="HscB_oligo_C"/>
</dbReference>
<evidence type="ECO:0000256" key="3">
    <source>
        <dbReference type="ARBA" id="ARBA00010476"/>
    </source>
</evidence>
<evidence type="ECO:0000313" key="8">
    <source>
        <dbReference type="EMBL" id="SPD05888.1"/>
    </source>
</evidence>
<dbReference type="SUPFAM" id="SSF47144">
    <property type="entry name" value="HSC20 (HSCB), C-terminal oligomerisation domain"/>
    <property type="match status" value="1"/>
</dbReference>